<keyword evidence="2" id="KW-1185">Reference proteome</keyword>
<dbReference type="HOGENOM" id="CLU_2458631_0_0_1"/>
<evidence type="ECO:0000313" key="1">
    <source>
        <dbReference type="EnsemblPlants" id="OPUNC01G35600.1"/>
    </source>
</evidence>
<dbReference type="Gramene" id="OPUNC01G35600.1">
    <property type="protein sequence ID" value="OPUNC01G35600.1"/>
    <property type="gene ID" value="OPUNC01G35600"/>
</dbReference>
<dbReference type="EnsemblPlants" id="OPUNC01G35600.1">
    <property type="protein sequence ID" value="OPUNC01G35600.1"/>
    <property type="gene ID" value="OPUNC01G35600"/>
</dbReference>
<protein>
    <submittedName>
        <fullName evidence="1">Uncharacterized protein</fullName>
    </submittedName>
</protein>
<reference evidence="1" key="2">
    <citation type="submission" date="2018-05" db="EMBL/GenBank/DDBJ databases">
        <title>OpunRS2 (Oryza punctata Reference Sequence Version 2).</title>
        <authorList>
            <person name="Zhang J."/>
            <person name="Kudrna D."/>
            <person name="Lee S."/>
            <person name="Talag J."/>
            <person name="Welchert J."/>
            <person name="Wing R.A."/>
        </authorList>
    </citation>
    <scope>NUCLEOTIDE SEQUENCE [LARGE SCALE GENOMIC DNA]</scope>
</reference>
<accession>A0A0E0JQU9</accession>
<reference evidence="1" key="1">
    <citation type="submission" date="2015-04" db="UniProtKB">
        <authorList>
            <consortium name="EnsemblPlants"/>
        </authorList>
    </citation>
    <scope>IDENTIFICATION</scope>
</reference>
<name>A0A0E0JQU9_ORYPU</name>
<dbReference type="STRING" id="4537.A0A0E0JQU9"/>
<sequence>MSLIACVKFKVSLSSSAAAAAPAGARTPSCSLHLQPTFVLTDHKAAQRLRRRVLDDASASFSWESESSDSPGSEAPPFYDLFGVHSGGR</sequence>
<evidence type="ECO:0000313" key="2">
    <source>
        <dbReference type="Proteomes" id="UP000026962"/>
    </source>
</evidence>
<dbReference type="Proteomes" id="UP000026962">
    <property type="component" value="Chromosome 1"/>
</dbReference>
<dbReference type="AlphaFoldDB" id="A0A0E0JQU9"/>
<proteinExistence type="predicted"/>
<organism evidence="1">
    <name type="scientific">Oryza punctata</name>
    <name type="common">Red rice</name>
    <dbReference type="NCBI Taxonomy" id="4537"/>
    <lineage>
        <taxon>Eukaryota</taxon>
        <taxon>Viridiplantae</taxon>
        <taxon>Streptophyta</taxon>
        <taxon>Embryophyta</taxon>
        <taxon>Tracheophyta</taxon>
        <taxon>Spermatophyta</taxon>
        <taxon>Magnoliopsida</taxon>
        <taxon>Liliopsida</taxon>
        <taxon>Poales</taxon>
        <taxon>Poaceae</taxon>
        <taxon>BOP clade</taxon>
        <taxon>Oryzoideae</taxon>
        <taxon>Oryzeae</taxon>
        <taxon>Oryzinae</taxon>
        <taxon>Oryza</taxon>
    </lineage>
</organism>